<sequence length="194" mass="22111">MLLAKQFCKLIYIHTPRSQNILADALASLASSLSFPLSRSAETIIVQRLEAPFIQDPWFDNLRNSLVVKAERREAKKAMLMELGEMMEEERPWYHEIEQYCKDGSLHLSTDALRNRKLELCPGLTVCICRQGLKELNGQSNIGVRRMGELDVNIHNLVSRCQQRQENQATGACLLKNVGYNLCCITVFKILQDS</sequence>
<comment type="caution">
    <text evidence="1">The sequence shown here is derived from an EMBL/GenBank/DDBJ whole genome shotgun (WGS) entry which is preliminary data.</text>
</comment>
<proteinExistence type="predicted"/>
<dbReference type="AlphaFoldDB" id="A0A843XQV3"/>
<name>A0A843XQV3_COLES</name>
<protein>
    <recommendedName>
        <fullName evidence="3">RNase H type-1 domain-containing protein</fullName>
    </recommendedName>
</protein>
<evidence type="ECO:0000313" key="2">
    <source>
        <dbReference type="Proteomes" id="UP000652761"/>
    </source>
</evidence>
<dbReference type="Proteomes" id="UP000652761">
    <property type="component" value="Unassembled WGS sequence"/>
</dbReference>
<organism evidence="1 2">
    <name type="scientific">Colocasia esculenta</name>
    <name type="common">Wild taro</name>
    <name type="synonym">Arum esculentum</name>
    <dbReference type="NCBI Taxonomy" id="4460"/>
    <lineage>
        <taxon>Eukaryota</taxon>
        <taxon>Viridiplantae</taxon>
        <taxon>Streptophyta</taxon>
        <taxon>Embryophyta</taxon>
        <taxon>Tracheophyta</taxon>
        <taxon>Spermatophyta</taxon>
        <taxon>Magnoliopsida</taxon>
        <taxon>Liliopsida</taxon>
        <taxon>Araceae</taxon>
        <taxon>Aroideae</taxon>
        <taxon>Colocasieae</taxon>
        <taxon>Colocasia</taxon>
    </lineage>
</organism>
<keyword evidence="2" id="KW-1185">Reference proteome</keyword>
<evidence type="ECO:0008006" key="3">
    <source>
        <dbReference type="Google" id="ProtNLM"/>
    </source>
</evidence>
<evidence type="ECO:0000313" key="1">
    <source>
        <dbReference type="EMBL" id="MQM21287.1"/>
    </source>
</evidence>
<dbReference type="EMBL" id="NMUH01010824">
    <property type="protein sequence ID" value="MQM21287.1"/>
    <property type="molecule type" value="Genomic_DNA"/>
</dbReference>
<accession>A0A843XQV3</accession>
<reference evidence="1" key="1">
    <citation type="submission" date="2017-07" db="EMBL/GenBank/DDBJ databases">
        <title>Taro Niue Genome Assembly and Annotation.</title>
        <authorList>
            <person name="Atibalentja N."/>
            <person name="Keating K."/>
            <person name="Fields C.J."/>
        </authorList>
    </citation>
    <scope>NUCLEOTIDE SEQUENCE</scope>
    <source>
        <strain evidence="1">Niue_2</strain>
        <tissue evidence="1">Leaf</tissue>
    </source>
</reference>
<gene>
    <name evidence="1" type="ORF">Taro_054325</name>
</gene>